<dbReference type="PANTHER" id="PTHR30250:SF11">
    <property type="entry name" value="O-ANTIGEN TRANSPORTER-RELATED"/>
    <property type="match status" value="1"/>
</dbReference>
<keyword evidence="8" id="KW-1185">Reference proteome</keyword>
<feature type="transmembrane region" description="Helical" evidence="6">
    <location>
        <begin position="104"/>
        <end position="122"/>
    </location>
</feature>
<dbReference type="PANTHER" id="PTHR30250">
    <property type="entry name" value="PST FAMILY PREDICTED COLANIC ACID TRANSPORTER"/>
    <property type="match status" value="1"/>
</dbReference>
<feature type="transmembrane region" description="Helical" evidence="6">
    <location>
        <begin position="220"/>
        <end position="239"/>
    </location>
</feature>
<name>A0ABP7K1Z5_9RHOB</name>
<feature type="transmembrane region" description="Helical" evidence="6">
    <location>
        <begin position="375"/>
        <end position="395"/>
    </location>
</feature>
<comment type="subcellular location">
    <subcellularLocation>
        <location evidence="1">Cell membrane</location>
        <topology evidence="1">Multi-pass membrane protein</topology>
    </subcellularLocation>
</comment>
<sequence>MSHAVPSVSTPLLARVLAVLMAPAVLIFISSNFVNVGNLAFNMIFSRLMGPELFGLLALLLTIKLSLLGLLGAVQTAVSKVVANLPDAEISPMARRLSRVNQRLLAVGVVSVIPFAGFGLLWQGAPAFGLPDLHLLAVLILALPFGASLSLLRGFALGQMDAKRIVISSNVEMIIRLVGALLAWSLGFGITGVVAAISVSIIAGWVVLMDMLPKRALKGLPIRPITTTVLIAAAPFALLQLAQVLALDGEIFVARSLLPASEVGFIAALSLVQRIQFFACFALASVLLPGVVLAARRNENLVGAVRPVALLFGAVSIPLIVVALFKPTLILGVLVGDAYFGAANALSYAVIAAVAFTFSYLAATFLAALDMRLGITLILGAAVMQMGALVILAPATVLGVVQIKLAVQLVTALLIAVVSMRSARKYRAQV</sequence>
<dbReference type="EMBL" id="BAABDF010000006">
    <property type="protein sequence ID" value="GAA3862845.1"/>
    <property type="molecule type" value="Genomic_DNA"/>
</dbReference>
<evidence type="ECO:0000256" key="4">
    <source>
        <dbReference type="ARBA" id="ARBA00022989"/>
    </source>
</evidence>
<proteinExistence type="predicted"/>
<feature type="transmembrane region" description="Helical" evidence="6">
    <location>
        <begin position="275"/>
        <end position="295"/>
    </location>
</feature>
<dbReference type="Proteomes" id="UP001399917">
    <property type="component" value="Unassembled WGS sequence"/>
</dbReference>
<gene>
    <name evidence="7" type="ORF">GCM10022404_11730</name>
</gene>
<evidence type="ECO:0000256" key="5">
    <source>
        <dbReference type="ARBA" id="ARBA00023136"/>
    </source>
</evidence>
<evidence type="ECO:0000256" key="3">
    <source>
        <dbReference type="ARBA" id="ARBA00022692"/>
    </source>
</evidence>
<evidence type="ECO:0000256" key="1">
    <source>
        <dbReference type="ARBA" id="ARBA00004651"/>
    </source>
</evidence>
<dbReference type="RefSeq" id="WP_344844905.1">
    <property type="nucleotide sequence ID" value="NZ_BAABDF010000006.1"/>
</dbReference>
<protein>
    <recommendedName>
        <fullName evidence="9">Polysaccharide biosynthesis protein</fullName>
    </recommendedName>
</protein>
<accession>A0ABP7K1Z5</accession>
<feature type="transmembrane region" description="Helical" evidence="6">
    <location>
        <begin position="134"/>
        <end position="156"/>
    </location>
</feature>
<evidence type="ECO:0000313" key="7">
    <source>
        <dbReference type="EMBL" id="GAA3862845.1"/>
    </source>
</evidence>
<feature type="transmembrane region" description="Helical" evidence="6">
    <location>
        <begin position="54"/>
        <end position="83"/>
    </location>
</feature>
<feature type="transmembrane region" description="Helical" evidence="6">
    <location>
        <begin position="307"/>
        <end position="325"/>
    </location>
</feature>
<evidence type="ECO:0000313" key="8">
    <source>
        <dbReference type="Proteomes" id="UP001399917"/>
    </source>
</evidence>
<feature type="transmembrane region" description="Helical" evidence="6">
    <location>
        <begin position="251"/>
        <end position="269"/>
    </location>
</feature>
<evidence type="ECO:0000256" key="2">
    <source>
        <dbReference type="ARBA" id="ARBA00022475"/>
    </source>
</evidence>
<keyword evidence="2" id="KW-1003">Cell membrane</keyword>
<comment type="caution">
    <text evidence="7">The sequence shown here is derived from an EMBL/GenBank/DDBJ whole genome shotgun (WGS) entry which is preliminary data.</text>
</comment>
<feature type="transmembrane region" description="Helical" evidence="6">
    <location>
        <begin position="401"/>
        <end position="420"/>
    </location>
</feature>
<feature type="transmembrane region" description="Helical" evidence="6">
    <location>
        <begin position="177"/>
        <end position="208"/>
    </location>
</feature>
<feature type="transmembrane region" description="Helical" evidence="6">
    <location>
        <begin position="12"/>
        <end position="34"/>
    </location>
</feature>
<evidence type="ECO:0008006" key="9">
    <source>
        <dbReference type="Google" id="ProtNLM"/>
    </source>
</evidence>
<feature type="transmembrane region" description="Helical" evidence="6">
    <location>
        <begin position="345"/>
        <end position="368"/>
    </location>
</feature>
<keyword evidence="3 6" id="KW-0812">Transmembrane</keyword>
<keyword evidence="4 6" id="KW-1133">Transmembrane helix</keyword>
<evidence type="ECO:0000256" key="6">
    <source>
        <dbReference type="SAM" id="Phobius"/>
    </source>
</evidence>
<keyword evidence="5 6" id="KW-0472">Membrane</keyword>
<dbReference type="InterPro" id="IPR050833">
    <property type="entry name" value="Poly_Biosynth_Transport"/>
</dbReference>
<organism evidence="7 8">
    <name type="scientific">Celeribacter arenosi</name>
    <dbReference type="NCBI Taxonomy" id="792649"/>
    <lineage>
        <taxon>Bacteria</taxon>
        <taxon>Pseudomonadati</taxon>
        <taxon>Pseudomonadota</taxon>
        <taxon>Alphaproteobacteria</taxon>
        <taxon>Rhodobacterales</taxon>
        <taxon>Roseobacteraceae</taxon>
        <taxon>Celeribacter</taxon>
    </lineage>
</organism>
<reference evidence="8" key="1">
    <citation type="journal article" date="2019" name="Int. J. Syst. Evol. Microbiol.">
        <title>The Global Catalogue of Microorganisms (GCM) 10K type strain sequencing project: providing services to taxonomists for standard genome sequencing and annotation.</title>
        <authorList>
            <consortium name="The Broad Institute Genomics Platform"/>
            <consortium name="The Broad Institute Genome Sequencing Center for Infectious Disease"/>
            <person name="Wu L."/>
            <person name="Ma J."/>
        </authorList>
    </citation>
    <scope>NUCLEOTIDE SEQUENCE [LARGE SCALE GENOMIC DNA]</scope>
    <source>
        <strain evidence="8">JCM 17190</strain>
    </source>
</reference>